<dbReference type="InterPro" id="IPR016181">
    <property type="entry name" value="Acyl_CoA_acyltransferase"/>
</dbReference>
<dbReference type="CDD" id="cd04301">
    <property type="entry name" value="NAT_SF"/>
    <property type="match status" value="1"/>
</dbReference>
<sequence length="161" mass="17703">MPELITPTVHLHRSWLEAHTEWGPGAHEDGFGLGPGDEVGTPAGFAAWLARLSQHRCRYRWIIEGDRVLGGIALRYGDDEYVRWAGHLGYGIRPSARRRGLGAWALARMLDEARGLGLERVLAVCAPGNAASARTIERGGGVFEGLGETPFGPARRYWFEL</sequence>
<dbReference type="InterPro" id="IPR000182">
    <property type="entry name" value="GNAT_dom"/>
</dbReference>
<dbReference type="AlphaFoldDB" id="A0A919SBL8"/>
<dbReference type="PROSITE" id="PS51186">
    <property type="entry name" value="GNAT"/>
    <property type="match status" value="1"/>
</dbReference>
<protein>
    <recommendedName>
        <fullName evidence="1">N-acetyltransferase domain-containing protein</fullName>
    </recommendedName>
</protein>
<dbReference type="GO" id="GO:0016747">
    <property type="term" value="F:acyltransferase activity, transferring groups other than amino-acyl groups"/>
    <property type="evidence" value="ECO:0007669"/>
    <property type="project" value="InterPro"/>
</dbReference>
<proteinExistence type="predicted"/>
<gene>
    <name evidence="2" type="ORF">Aau02nite_32770</name>
</gene>
<evidence type="ECO:0000313" key="2">
    <source>
        <dbReference type="EMBL" id="GIM68676.1"/>
    </source>
</evidence>
<dbReference type="Pfam" id="PF13302">
    <property type="entry name" value="Acetyltransf_3"/>
    <property type="match status" value="1"/>
</dbReference>
<dbReference type="PANTHER" id="PTHR39173">
    <property type="entry name" value="ACETYLTRANSFERASE"/>
    <property type="match status" value="1"/>
</dbReference>
<evidence type="ECO:0000313" key="3">
    <source>
        <dbReference type="Proteomes" id="UP000681340"/>
    </source>
</evidence>
<dbReference type="RefSeq" id="WP_212989262.1">
    <property type="nucleotide sequence ID" value="NZ_BAABEA010000008.1"/>
</dbReference>
<evidence type="ECO:0000259" key="1">
    <source>
        <dbReference type="PROSITE" id="PS51186"/>
    </source>
</evidence>
<dbReference type="Proteomes" id="UP000681340">
    <property type="component" value="Unassembled WGS sequence"/>
</dbReference>
<comment type="caution">
    <text evidence="2">The sequence shown here is derived from an EMBL/GenBank/DDBJ whole genome shotgun (WGS) entry which is preliminary data.</text>
</comment>
<accession>A0A919SBL8</accession>
<dbReference type="SUPFAM" id="SSF55729">
    <property type="entry name" value="Acyl-CoA N-acyltransferases (Nat)"/>
    <property type="match status" value="1"/>
</dbReference>
<dbReference type="EMBL" id="BOQL01000026">
    <property type="protein sequence ID" value="GIM68676.1"/>
    <property type="molecule type" value="Genomic_DNA"/>
</dbReference>
<organism evidence="2 3">
    <name type="scientific">Actinoplanes auranticolor</name>
    <dbReference type="NCBI Taxonomy" id="47988"/>
    <lineage>
        <taxon>Bacteria</taxon>
        <taxon>Bacillati</taxon>
        <taxon>Actinomycetota</taxon>
        <taxon>Actinomycetes</taxon>
        <taxon>Micromonosporales</taxon>
        <taxon>Micromonosporaceae</taxon>
        <taxon>Actinoplanes</taxon>
    </lineage>
</organism>
<name>A0A919SBL8_9ACTN</name>
<keyword evidence="3" id="KW-1185">Reference proteome</keyword>
<feature type="domain" description="N-acetyltransferase" evidence="1">
    <location>
        <begin position="6"/>
        <end position="161"/>
    </location>
</feature>
<reference evidence="2" key="1">
    <citation type="submission" date="2021-03" db="EMBL/GenBank/DDBJ databases">
        <title>Whole genome shotgun sequence of Actinoplanes auranticolor NBRC 12245.</title>
        <authorList>
            <person name="Komaki H."/>
            <person name="Tamura T."/>
        </authorList>
    </citation>
    <scope>NUCLEOTIDE SEQUENCE</scope>
    <source>
        <strain evidence="2">NBRC 12245</strain>
    </source>
</reference>
<dbReference type="Gene3D" id="3.40.630.30">
    <property type="match status" value="1"/>
</dbReference>
<dbReference type="PANTHER" id="PTHR39173:SF1">
    <property type="entry name" value="ACETYLTRANSFERASE"/>
    <property type="match status" value="1"/>
</dbReference>